<name>A0A9D2IDQ0_9FIRM</name>
<evidence type="ECO:0008006" key="4">
    <source>
        <dbReference type="Google" id="ProtNLM"/>
    </source>
</evidence>
<reference evidence="2" key="1">
    <citation type="journal article" date="2021" name="PeerJ">
        <title>Extensive microbial diversity within the chicken gut microbiome revealed by metagenomics and culture.</title>
        <authorList>
            <person name="Gilroy R."/>
            <person name="Ravi A."/>
            <person name="Getino M."/>
            <person name="Pursley I."/>
            <person name="Horton D.L."/>
            <person name="Alikhan N.F."/>
            <person name="Baker D."/>
            <person name="Gharbi K."/>
            <person name="Hall N."/>
            <person name="Watson M."/>
            <person name="Adriaenssens E.M."/>
            <person name="Foster-Nyarko E."/>
            <person name="Jarju S."/>
            <person name="Secka A."/>
            <person name="Antonio M."/>
            <person name="Oren A."/>
            <person name="Chaudhuri R.R."/>
            <person name="La Ragione R."/>
            <person name="Hildebrand F."/>
            <person name="Pallen M.J."/>
        </authorList>
    </citation>
    <scope>NUCLEOTIDE SEQUENCE</scope>
    <source>
        <strain evidence="2">CHK187-5294</strain>
    </source>
</reference>
<proteinExistence type="predicted"/>
<feature type="transmembrane region" description="Helical" evidence="1">
    <location>
        <begin position="120"/>
        <end position="139"/>
    </location>
</feature>
<dbReference type="Proteomes" id="UP000824132">
    <property type="component" value="Unassembled WGS sequence"/>
</dbReference>
<dbReference type="AlphaFoldDB" id="A0A9D2IDQ0"/>
<accession>A0A9D2IDQ0</accession>
<protein>
    <recommendedName>
        <fullName evidence="4">Glycosyltransferase RgtA/B/C/D-like domain-containing protein</fullName>
    </recommendedName>
</protein>
<feature type="transmembrane region" description="Helical" evidence="1">
    <location>
        <begin position="281"/>
        <end position="300"/>
    </location>
</feature>
<reference evidence="2" key="2">
    <citation type="submission" date="2021-04" db="EMBL/GenBank/DDBJ databases">
        <authorList>
            <person name="Gilroy R."/>
        </authorList>
    </citation>
    <scope>NUCLEOTIDE SEQUENCE</scope>
    <source>
        <strain evidence="2">CHK187-5294</strain>
    </source>
</reference>
<gene>
    <name evidence="2" type="ORF">H9727_02360</name>
</gene>
<evidence type="ECO:0000256" key="1">
    <source>
        <dbReference type="SAM" id="Phobius"/>
    </source>
</evidence>
<sequence>MDQIQQSRRHLRIPAAVLLCIITAFIGVSICSMNSFLYPMNDWLDINCFYTVGRGMFHGLVPYRDLYEQKGPLLYFLYGLADLAFPSSYLGAWLLEWIAGACFLWLFYKTLRLFTESKALWIIPVAAFAVFGSFAFAKGGSAEELCLPFFMGAVYVCLRYFVKEPSAPMPCGAVAVQGGCAGCVFWIKFTLVGLYAAWAVVLIVFYCRRGFIKQLFIAAALFIAGFAVAALPWFIYFGVNGAVGDWLSVYISDNIFLYAGRADSGVADAVFDRLGSFFRDLACNVFFTAPAWAGMIYATVRRKAVGLNGWFVAAVWSMFGALALGVYIGSKIYYYYCLPLSVFAAVFALPCARFAARVKGTEDPSVSLSEEGDVSCVKRKKLMSAAALALAVVLCGAGCFAVSGNTFSAGGKDAMFPQLTIAEYIREDAENRGEEITLLNFAGLDGGIYRAVGAAPPVRYFAALNVATEEMTEKQFELLEKHGVRYVVTYKDIGREKLRGLPEYELVYEQTYYPGEVYRFVTTRTWSLYRLSSEYTVQT</sequence>
<feature type="transmembrane region" description="Helical" evidence="1">
    <location>
        <begin position="90"/>
        <end position="108"/>
    </location>
</feature>
<feature type="transmembrane region" description="Helical" evidence="1">
    <location>
        <begin position="382"/>
        <end position="403"/>
    </location>
</feature>
<keyword evidence="1" id="KW-0472">Membrane</keyword>
<feature type="transmembrane region" description="Helical" evidence="1">
    <location>
        <begin position="215"/>
        <end position="239"/>
    </location>
</feature>
<feature type="transmembrane region" description="Helical" evidence="1">
    <location>
        <begin position="307"/>
        <end position="327"/>
    </location>
</feature>
<feature type="transmembrane region" description="Helical" evidence="1">
    <location>
        <begin position="193"/>
        <end position="208"/>
    </location>
</feature>
<keyword evidence="1" id="KW-1133">Transmembrane helix</keyword>
<keyword evidence="1" id="KW-0812">Transmembrane</keyword>
<dbReference type="EMBL" id="DXCL01000012">
    <property type="protein sequence ID" value="HIZ03109.1"/>
    <property type="molecule type" value="Genomic_DNA"/>
</dbReference>
<feature type="transmembrane region" description="Helical" evidence="1">
    <location>
        <begin position="12"/>
        <end position="37"/>
    </location>
</feature>
<organism evidence="2 3">
    <name type="scientific">Candidatus Borkfalkia avistercoris</name>
    <dbReference type="NCBI Taxonomy" id="2838504"/>
    <lineage>
        <taxon>Bacteria</taxon>
        <taxon>Bacillati</taxon>
        <taxon>Bacillota</taxon>
        <taxon>Clostridia</taxon>
        <taxon>Christensenellales</taxon>
        <taxon>Christensenellaceae</taxon>
        <taxon>Candidatus Borkfalkia</taxon>
    </lineage>
</organism>
<comment type="caution">
    <text evidence="2">The sequence shown here is derived from an EMBL/GenBank/DDBJ whole genome shotgun (WGS) entry which is preliminary data.</text>
</comment>
<evidence type="ECO:0000313" key="2">
    <source>
        <dbReference type="EMBL" id="HIZ03109.1"/>
    </source>
</evidence>
<feature type="transmembrane region" description="Helical" evidence="1">
    <location>
        <begin position="333"/>
        <end position="352"/>
    </location>
</feature>
<evidence type="ECO:0000313" key="3">
    <source>
        <dbReference type="Proteomes" id="UP000824132"/>
    </source>
</evidence>